<evidence type="ECO:0000256" key="1">
    <source>
        <dbReference type="SAM" id="MobiDB-lite"/>
    </source>
</evidence>
<organism evidence="2 3">
    <name type="scientific">Austropuccinia psidii MF-1</name>
    <dbReference type="NCBI Taxonomy" id="1389203"/>
    <lineage>
        <taxon>Eukaryota</taxon>
        <taxon>Fungi</taxon>
        <taxon>Dikarya</taxon>
        <taxon>Basidiomycota</taxon>
        <taxon>Pucciniomycotina</taxon>
        <taxon>Pucciniomycetes</taxon>
        <taxon>Pucciniales</taxon>
        <taxon>Sphaerophragmiaceae</taxon>
        <taxon>Austropuccinia</taxon>
    </lineage>
</organism>
<dbReference type="EMBL" id="AVOT02143424">
    <property type="protein sequence ID" value="MBW0591493.1"/>
    <property type="molecule type" value="Genomic_DNA"/>
</dbReference>
<reference evidence="2" key="1">
    <citation type="submission" date="2021-03" db="EMBL/GenBank/DDBJ databases">
        <title>Draft genome sequence of rust myrtle Austropuccinia psidii MF-1, a brazilian biotype.</title>
        <authorList>
            <person name="Quecine M.C."/>
            <person name="Pachon D.M.R."/>
            <person name="Bonatelli M.L."/>
            <person name="Correr F.H."/>
            <person name="Franceschini L.M."/>
            <person name="Leite T.F."/>
            <person name="Margarido G.R.A."/>
            <person name="Almeida C.A."/>
            <person name="Ferrarezi J.A."/>
            <person name="Labate C.A."/>
        </authorList>
    </citation>
    <scope>NUCLEOTIDE SEQUENCE</scope>
    <source>
        <strain evidence="2">MF-1</strain>
    </source>
</reference>
<sequence length="115" mass="13206">MDVTLELDTKYHERKKEKNHFKEKKIEASKASFSHTQNSSSSSHKKNNFSIQKRDRSHFYILNKDNKSLGSEKETRLKEGLCPYCGGKNSFDACVKRPKKQLTQPVGKFPSQGQA</sequence>
<comment type="caution">
    <text evidence="2">The sequence shown here is derived from an EMBL/GenBank/DDBJ whole genome shotgun (WGS) entry which is preliminary data.</text>
</comment>
<keyword evidence="3" id="KW-1185">Reference proteome</keyword>
<dbReference type="AlphaFoldDB" id="A0A9Q3L014"/>
<protein>
    <submittedName>
        <fullName evidence="2">Uncharacterized protein</fullName>
    </submittedName>
</protein>
<dbReference type="OrthoDB" id="3884315at2759"/>
<feature type="region of interest" description="Disordered" evidence="1">
    <location>
        <begin position="15"/>
        <end position="57"/>
    </location>
</feature>
<name>A0A9Q3L014_9BASI</name>
<evidence type="ECO:0000313" key="3">
    <source>
        <dbReference type="Proteomes" id="UP000765509"/>
    </source>
</evidence>
<proteinExistence type="predicted"/>
<dbReference type="Proteomes" id="UP000765509">
    <property type="component" value="Unassembled WGS sequence"/>
</dbReference>
<accession>A0A9Q3L014</accession>
<feature type="compositionally biased region" description="Low complexity" evidence="1">
    <location>
        <begin position="32"/>
        <end position="42"/>
    </location>
</feature>
<evidence type="ECO:0000313" key="2">
    <source>
        <dbReference type="EMBL" id="MBW0591493.1"/>
    </source>
</evidence>
<gene>
    <name evidence="2" type="ORF">O181_131208</name>
</gene>